<feature type="transmembrane region" description="Helical" evidence="1">
    <location>
        <begin position="39"/>
        <end position="61"/>
    </location>
</feature>
<protein>
    <submittedName>
        <fullName evidence="2">Uncharacterized protein</fullName>
    </submittedName>
</protein>
<dbReference type="Proteomes" id="UP001148786">
    <property type="component" value="Unassembled WGS sequence"/>
</dbReference>
<reference evidence="2" key="1">
    <citation type="submission" date="2022-07" db="EMBL/GenBank/DDBJ databases">
        <title>Genome Sequence of Agrocybe chaxingu.</title>
        <authorList>
            <person name="Buettner E."/>
        </authorList>
    </citation>
    <scope>NUCLEOTIDE SEQUENCE</scope>
    <source>
        <strain evidence="2">MP-N11</strain>
    </source>
</reference>
<gene>
    <name evidence="2" type="ORF">NLJ89_g8359</name>
</gene>
<sequence length="156" mass="17145">MTQWLTMTLLSTFPQQDGVTPQASNVVCYAIASSSTTIIWPWVIYLLWNTVMLVLMAIPAYKTFQLGGNHKLSKVVYQDGLIYYSYLFVLSLINIVVIMTTPPDIVPLLSTTEVAGKGPGQHDIDRRITLQGGHTGLNGVVYHIVFITIAANNSAS</sequence>
<comment type="caution">
    <text evidence="2">The sequence shown here is derived from an EMBL/GenBank/DDBJ whole genome shotgun (WGS) entry which is preliminary data.</text>
</comment>
<proteinExistence type="predicted"/>
<dbReference type="EMBL" id="JANKHO010001119">
    <property type="protein sequence ID" value="KAJ3503600.1"/>
    <property type="molecule type" value="Genomic_DNA"/>
</dbReference>
<evidence type="ECO:0000256" key="1">
    <source>
        <dbReference type="SAM" id="Phobius"/>
    </source>
</evidence>
<keyword evidence="3" id="KW-1185">Reference proteome</keyword>
<keyword evidence="1" id="KW-0472">Membrane</keyword>
<evidence type="ECO:0000313" key="2">
    <source>
        <dbReference type="EMBL" id="KAJ3503600.1"/>
    </source>
</evidence>
<keyword evidence="1" id="KW-0812">Transmembrane</keyword>
<dbReference type="OrthoDB" id="2958007at2759"/>
<accession>A0A9W8JSS1</accession>
<evidence type="ECO:0000313" key="3">
    <source>
        <dbReference type="Proteomes" id="UP001148786"/>
    </source>
</evidence>
<feature type="transmembrane region" description="Helical" evidence="1">
    <location>
        <begin position="81"/>
        <end position="100"/>
    </location>
</feature>
<dbReference type="AlphaFoldDB" id="A0A9W8JSS1"/>
<keyword evidence="1" id="KW-1133">Transmembrane helix</keyword>
<organism evidence="2 3">
    <name type="scientific">Agrocybe chaxingu</name>
    <dbReference type="NCBI Taxonomy" id="84603"/>
    <lineage>
        <taxon>Eukaryota</taxon>
        <taxon>Fungi</taxon>
        <taxon>Dikarya</taxon>
        <taxon>Basidiomycota</taxon>
        <taxon>Agaricomycotina</taxon>
        <taxon>Agaricomycetes</taxon>
        <taxon>Agaricomycetidae</taxon>
        <taxon>Agaricales</taxon>
        <taxon>Agaricineae</taxon>
        <taxon>Strophariaceae</taxon>
        <taxon>Agrocybe</taxon>
    </lineage>
</organism>
<name>A0A9W8JSS1_9AGAR</name>